<keyword evidence="2" id="KW-1185">Reference proteome</keyword>
<reference evidence="1" key="1">
    <citation type="submission" date="2021-10" db="EMBL/GenBank/DDBJ databases">
        <title>Melipona bicolor Genome sequencing and assembly.</title>
        <authorList>
            <person name="Araujo N.S."/>
            <person name="Arias M.C."/>
        </authorList>
    </citation>
    <scope>NUCLEOTIDE SEQUENCE</scope>
    <source>
        <strain evidence="1">USP_2M_L1-L4_2017</strain>
        <tissue evidence="1">Whole body</tissue>
    </source>
</reference>
<evidence type="ECO:0000313" key="2">
    <source>
        <dbReference type="Proteomes" id="UP001177670"/>
    </source>
</evidence>
<dbReference type="Proteomes" id="UP001177670">
    <property type="component" value="Unassembled WGS sequence"/>
</dbReference>
<gene>
    <name evidence="1" type="ORF">K0M31_011834</name>
</gene>
<evidence type="ECO:0000313" key="1">
    <source>
        <dbReference type="EMBL" id="KAK1134049.1"/>
    </source>
</evidence>
<comment type="caution">
    <text evidence="1">The sequence shown here is derived from an EMBL/GenBank/DDBJ whole genome shotgun (WGS) entry which is preliminary data.</text>
</comment>
<accession>A0AA40GAK7</accession>
<name>A0AA40GAK7_9HYME</name>
<dbReference type="EMBL" id="JAHYIQ010000003">
    <property type="protein sequence ID" value="KAK1134049.1"/>
    <property type="molecule type" value="Genomic_DNA"/>
</dbReference>
<sequence>MSRTSEGNLWLANKGPKKIREDAAEERCQVSRLNIENTRGKWHSTLQRDKAAAGLNREDDGCTERLGRRFDRQKPGCQLSRGYVGETAGGPIMNNRSCLETFVREINKEIQRGEALLFVHRVEKFKDEEFDR</sequence>
<organism evidence="1 2">
    <name type="scientific">Melipona bicolor</name>
    <dbReference type="NCBI Taxonomy" id="60889"/>
    <lineage>
        <taxon>Eukaryota</taxon>
        <taxon>Metazoa</taxon>
        <taxon>Ecdysozoa</taxon>
        <taxon>Arthropoda</taxon>
        <taxon>Hexapoda</taxon>
        <taxon>Insecta</taxon>
        <taxon>Pterygota</taxon>
        <taxon>Neoptera</taxon>
        <taxon>Endopterygota</taxon>
        <taxon>Hymenoptera</taxon>
        <taxon>Apocrita</taxon>
        <taxon>Aculeata</taxon>
        <taxon>Apoidea</taxon>
        <taxon>Anthophila</taxon>
        <taxon>Apidae</taxon>
        <taxon>Melipona</taxon>
    </lineage>
</organism>
<protein>
    <submittedName>
        <fullName evidence="1">Uncharacterized protein</fullName>
    </submittedName>
</protein>
<dbReference type="AlphaFoldDB" id="A0AA40GAK7"/>
<proteinExistence type="predicted"/>